<dbReference type="Proteomes" id="UP000246114">
    <property type="component" value="Unassembled WGS sequence"/>
</dbReference>
<dbReference type="RefSeq" id="WP_035771042.1">
    <property type="nucleotide sequence ID" value="NZ_BAAACD010000021.1"/>
</dbReference>
<name>A0A316LZA0_9CLOT</name>
<dbReference type="OrthoDB" id="1957853at2"/>
<sequence length="61" mass="7146">MVKLNNNKNIPIRNIGNFTKNAVENFEQNIVDQTDYLEKVDNNLKVNKNTGIQHMKQNKLF</sequence>
<protein>
    <submittedName>
        <fullName evidence="1">Uncharacterized protein</fullName>
    </submittedName>
</protein>
<gene>
    <name evidence="1" type="ORF">DBY38_13910</name>
</gene>
<evidence type="ECO:0000313" key="2">
    <source>
        <dbReference type="Proteomes" id="UP000246114"/>
    </source>
</evidence>
<dbReference type="EMBL" id="QAMZ01000055">
    <property type="protein sequence ID" value="PWL51622.1"/>
    <property type="molecule type" value="Genomic_DNA"/>
</dbReference>
<reference evidence="1 2" key="1">
    <citation type="submission" date="2018-03" db="EMBL/GenBank/DDBJ databases">
        <title>The uncultured portion of the human microbiome is neutrally assembled.</title>
        <authorList>
            <person name="Jeraldo P."/>
            <person name="Boardman L."/>
            <person name="White B.A."/>
            <person name="Nelson H."/>
            <person name="Goldenfeld N."/>
            <person name="Chia N."/>
        </authorList>
    </citation>
    <scope>NUCLEOTIDE SEQUENCE [LARGE SCALE GENOMIC DNA]</scope>
    <source>
        <strain evidence="1">CIM:MAG 903</strain>
    </source>
</reference>
<evidence type="ECO:0000313" key="1">
    <source>
        <dbReference type="EMBL" id="PWL51622.1"/>
    </source>
</evidence>
<accession>A0A316LZA0</accession>
<dbReference type="GeneID" id="90546515"/>
<organism evidence="1 2">
    <name type="scientific">Clostridium cadaveris</name>
    <dbReference type="NCBI Taxonomy" id="1529"/>
    <lineage>
        <taxon>Bacteria</taxon>
        <taxon>Bacillati</taxon>
        <taxon>Bacillota</taxon>
        <taxon>Clostridia</taxon>
        <taxon>Eubacteriales</taxon>
        <taxon>Clostridiaceae</taxon>
        <taxon>Clostridium</taxon>
    </lineage>
</organism>
<dbReference type="AlphaFoldDB" id="A0A316LZA0"/>
<comment type="caution">
    <text evidence="1">The sequence shown here is derived from an EMBL/GenBank/DDBJ whole genome shotgun (WGS) entry which is preliminary data.</text>
</comment>
<proteinExistence type="predicted"/>